<feature type="coiled-coil region" evidence="1">
    <location>
        <begin position="8"/>
        <end position="182"/>
    </location>
</feature>
<evidence type="ECO:0000313" key="3">
    <source>
        <dbReference type="Proteomes" id="UP000688137"/>
    </source>
</evidence>
<evidence type="ECO:0000256" key="1">
    <source>
        <dbReference type="SAM" id="Coils"/>
    </source>
</evidence>
<dbReference type="OMA" id="FQTRNAN"/>
<sequence>MDYYIQTIQQLQQTIQLASNENKELSQKLISLQIKYDPESDLQIKNLEKTFLLQQQQLAQLKQEKIKNSRIQPLNSEDKYQILQLTEQINEKEADLRTIEDLMYQTEFQIKTANQELSELKQILIEKQQDQIQLNKKAQQLENLIRNINGQDSLPMSYINEIDRLNNKLQNLEKQSNIQSRLTYQSYYKQN</sequence>
<evidence type="ECO:0000313" key="2">
    <source>
        <dbReference type="EMBL" id="CAD8098299.1"/>
    </source>
</evidence>
<reference evidence="2" key="1">
    <citation type="submission" date="2021-01" db="EMBL/GenBank/DDBJ databases">
        <authorList>
            <consortium name="Genoscope - CEA"/>
            <person name="William W."/>
        </authorList>
    </citation>
    <scope>NUCLEOTIDE SEQUENCE</scope>
</reference>
<keyword evidence="3" id="KW-1185">Reference proteome</keyword>
<dbReference type="EMBL" id="CAJJDM010000109">
    <property type="protein sequence ID" value="CAD8098299.1"/>
    <property type="molecule type" value="Genomic_DNA"/>
</dbReference>
<dbReference type="AlphaFoldDB" id="A0A8S1P5J5"/>
<comment type="caution">
    <text evidence="2">The sequence shown here is derived from an EMBL/GenBank/DDBJ whole genome shotgun (WGS) entry which is preliminary data.</text>
</comment>
<proteinExistence type="predicted"/>
<dbReference type="Proteomes" id="UP000688137">
    <property type="component" value="Unassembled WGS sequence"/>
</dbReference>
<gene>
    <name evidence="2" type="ORF">PPRIM_AZ9-3.1.T1060156</name>
</gene>
<organism evidence="2 3">
    <name type="scientific">Paramecium primaurelia</name>
    <dbReference type="NCBI Taxonomy" id="5886"/>
    <lineage>
        <taxon>Eukaryota</taxon>
        <taxon>Sar</taxon>
        <taxon>Alveolata</taxon>
        <taxon>Ciliophora</taxon>
        <taxon>Intramacronucleata</taxon>
        <taxon>Oligohymenophorea</taxon>
        <taxon>Peniculida</taxon>
        <taxon>Parameciidae</taxon>
        <taxon>Paramecium</taxon>
    </lineage>
</organism>
<name>A0A8S1P5J5_PARPR</name>
<protein>
    <submittedName>
        <fullName evidence="2">Uncharacterized protein</fullName>
    </submittedName>
</protein>
<accession>A0A8S1P5J5</accession>
<keyword evidence="1" id="KW-0175">Coiled coil</keyword>